<dbReference type="InterPro" id="IPR001304">
    <property type="entry name" value="C-type_lectin-like"/>
</dbReference>
<evidence type="ECO:0000313" key="4">
    <source>
        <dbReference type="EMBL" id="KAK4872300.1"/>
    </source>
</evidence>
<dbReference type="PROSITE" id="PS50041">
    <property type="entry name" value="C_TYPE_LECTIN_2"/>
    <property type="match status" value="1"/>
</dbReference>
<protein>
    <recommendedName>
        <fullName evidence="3">C-type lectin domain-containing protein</fullName>
    </recommendedName>
</protein>
<dbReference type="SUPFAM" id="SSF56436">
    <property type="entry name" value="C-type lectin-like"/>
    <property type="match status" value="1"/>
</dbReference>
<accession>A0AAN7PYD9</accession>
<keyword evidence="5" id="KW-1185">Reference proteome</keyword>
<dbReference type="Gene3D" id="3.10.100.10">
    <property type="entry name" value="Mannose-Binding Protein A, subunit A"/>
    <property type="match status" value="1"/>
</dbReference>
<proteinExistence type="predicted"/>
<evidence type="ECO:0000256" key="1">
    <source>
        <dbReference type="SAM" id="MobiDB-lite"/>
    </source>
</evidence>
<comment type="caution">
    <text evidence="4">The sequence shown here is derived from an EMBL/GenBank/DDBJ whole genome shotgun (WGS) entry which is preliminary data.</text>
</comment>
<feature type="chain" id="PRO_5042999483" description="C-type lectin domain-containing protein" evidence="2">
    <location>
        <begin position="22"/>
        <end position="311"/>
    </location>
</feature>
<dbReference type="EMBL" id="JARPUR010000008">
    <property type="protein sequence ID" value="KAK4872300.1"/>
    <property type="molecule type" value="Genomic_DNA"/>
</dbReference>
<evidence type="ECO:0000256" key="2">
    <source>
        <dbReference type="SAM" id="SignalP"/>
    </source>
</evidence>
<dbReference type="CDD" id="cd00037">
    <property type="entry name" value="CLECT"/>
    <property type="match status" value="1"/>
</dbReference>
<sequence length="311" mass="34492">MHFVGVISSIIVLITIASSNGQKITTIQLDGVQYFISRMNPYTAELNFFLSYQYCRSLGLQLASFETKEKADSITEFLKNAGYDKYDFWVSGNKLGTDMMLWMSTGAPFNATFNYMRKRTNEIPVNSNGFDVPSGSTSPQRTARESGNNGLQNSCVAMKAPTFEWDTDDCSLIKDFICEQTRCYYYNYGPIPVSSAQGRFTTTTPLPSSPTSEQVKYKPMGINELINKLKSSTFVPAHSDDVDSNTAIPVRNEDAEVEQATNGPYDNYHSNVEMQDDPIAGAHHSNNDETDLSTVQPDMVTMFAGSPDSSS</sequence>
<name>A0AAN7PYD9_9COLE</name>
<dbReference type="Proteomes" id="UP001353858">
    <property type="component" value="Unassembled WGS sequence"/>
</dbReference>
<dbReference type="InterPro" id="IPR016187">
    <property type="entry name" value="CTDL_fold"/>
</dbReference>
<feature type="domain" description="C-type lectin" evidence="3">
    <location>
        <begin position="29"/>
        <end position="179"/>
    </location>
</feature>
<feature type="compositionally biased region" description="Polar residues" evidence="1">
    <location>
        <begin position="259"/>
        <end position="273"/>
    </location>
</feature>
<feature type="region of interest" description="Disordered" evidence="1">
    <location>
        <begin position="256"/>
        <end position="296"/>
    </location>
</feature>
<dbReference type="Pfam" id="PF00059">
    <property type="entry name" value="Lectin_C"/>
    <property type="match status" value="1"/>
</dbReference>
<reference evidence="5" key="1">
    <citation type="submission" date="2023-01" db="EMBL/GenBank/DDBJ databases">
        <title>Key to firefly adult light organ development and bioluminescence: homeobox transcription factors regulate luciferase expression and transportation to peroxisome.</title>
        <authorList>
            <person name="Fu X."/>
        </authorList>
    </citation>
    <scope>NUCLEOTIDE SEQUENCE [LARGE SCALE GENOMIC DNA]</scope>
</reference>
<organism evidence="4 5">
    <name type="scientific">Aquatica leii</name>
    <dbReference type="NCBI Taxonomy" id="1421715"/>
    <lineage>
        <taxon>Eukaryota</taxon>
        <taxon>Metazoa</taxon>
        <taxon>Ecdysozoa</taxon>
        <taxon>Arthropoda</taxon>
        <taxon>Hexapoda</taxon>
        <taxon>Insecta</taxon>
        <taxon>Pterygota</taxon>
        <taxon>Neoptera</taxon>
        <taxon>Endopterygota</taxon>
        <taxon>Coleoptera</taxon>
        <taxon>Polyphaga</taxon>
        <taxon>Elateriformia</taxon>
        <taxon>Elateroidea</taxon>
        <taxon>Lampyridae</taxon>
        <taxon>Luciolinae</taxon>
        <taxon>Aquatica</taxon>
    </lineage>
</organism>
<feature type="signal peptide" evidence="2">
    <location>
        <begin position="1"/>
        <end position="21"/>
    </location>
</feature>
<dbReference type="SMART" id="SM00034">
    <property type="entry name" value="CLECT"/>
    <property type="match status" value="1"/>
</dbReference>
<dbReference type="AlphaFoldDB" id="A0AAN7PYD9"/>
<evidence type="ECO:0000313" key="5">
    <source>
        <dbReference type="Proteomes" id="UP001353858"/>
    </source>
</evidence>
<evidence type="ECO:0000259" key="3">
    <source>
        <dbReference type="PROSITE" id="PS50041"/>
    </source>
</evidence>
<feature type="region of interest" description="Disordered" evidence="1">
    <location>
        <begin position="126"/>
        <end position="149"/>
    </location>
</feature>
<dbReference type="InterPro" id="IPR016186">
    <property type="entry name" value="C-type_lectin-like/link_sf"/>
</dbReference>
<keyword evidence="2" id="KW-0732">Signal</keyword>
<gene>
    <name evidence="4" type="ORF">RN001_016424</name>
</gene>